<accession>A0A844GFF7</accession>
<evidence type="ECO:0000313" key="1">
    <source>
        <dbReference type="EMBL" id="MTD33424.1"/>
    </source>
</evidence>
<sequence length="121" mass="13624">MTTFSYTYIPPKAVLSNLESAQSTYDAVKVAGGYNPTTNMFTPLKLDDKDIIFQGGNRPQVPAGRSSRPSPPQWKLSIVDTEMWPTQLFADYESFKTFVSVLDDYEVCYKLIDPGGTHYVR</sequence>
<comment type="caution">
    <text evidence="1">The sequence shown here is derived from an EMBL/GenBank/DDBJ whole genome shotgun (WGS) entry which is preliminary data.</text>
</comment>
<evidence type="ECO:0000313" key="2">
    <source>
        <dbReference type="Proteomes" id="UP000446658"/>
    </source>
</evidence>
<name>A0A844GFF7_9NEIS</name>
<reference evidence="1 2" key="1">
    <citation type="submission" date="2019-11" db="EMBL/GenBank/DDBJ databases">
        <title>Draft genome sequence of Paludibacterium sp. dN18-1.</title>
        <authorList>
            <person name="Im W.-T."/>
        </authorList>
    </citation>
    <scope>NUCLEOTIDE SEQUENCE [LARGE SCALE GENOMIC DNA]</scope>
    <source>
        <strain evidence="2">dN 18-1</strain>
    </source>
</reference>
<dbReference type="EMBL" id="WLYX01000001">
    <property type="protein sequence ID" value="MTD33424.1"/>
    <property type="molecule type" value="Genomic_DNA"/>
</dbReference>
<gene>
    <name evidence="1" type="ORF">GKE73_10895</name>
</gene>
<organism evidence="1 2">
    <name type="scientific">Paludibacterium denitrificans</name>
    <dbReference type="NCBI Taxonomy" id="2675226"/>
    <lineage>
        <taxon>Bacteria</taxon>
        <taxon>Pseudomonadati</taxon>
        <taxon>Pseudomonadota</taxon>
        <taxon>Betaproteobacteria</taxon>
        <taxon>Neisseriales</taxon>
        <taxon>Chromobacteriaceae</taxon>
        <taxon>Paludibacterium</taxon>
    </lineage>
</organism>
<proteinExistence type="predicted"/>
<keyword evidence="2" id="KW-1185">Reference proteome</keyword>
<dbReference type="AlphaFoldDB" id="A0A844GFF7"/>
<dbReference type="Proteomes" id="UP000446658">
    <property type="component" value="Unassembled WGS sequence"/>
</dbReference>
<dbReference type="RefSeq" id="WP_230370348.1">
    <property type="nucleotide sequence ID" value="NZ_WLYX01000001.1"/>
</dbReference>
<protein>
    <submittedName>
        <fullName evidence="1">Uncharacterized protein</fullName>
    </submittedName>
</protein>